<dbReference type="GO" id="GO:0098552">
    <property type="term" value="C:side of membrane"/>
    <property type="evidence" value="ECO:0007669"/>
    <property type="project" value="UniProtKB-KW"/>
</dbReference>
<dbReference type="InParanoid" id="A0A0Q9X383"/>
<dbReference type="InterPro" id="IPR011626">
    <property type="entry name" value="Alpha-macroglobulin_TED"/>
</dbReference>
<evidence type="ECO:0000256" key="8">
    <source>
        <dbReference type="ARBA" id="ARBA00023136"/>
    </source>
</evidence>
<dbReference type="Gene3D" id="2.20.130.20">
    <property type="match status" value="1"/>
</dbReference>
<dbReference type="Pfam" id="PF17791">
    <property type="entry name" value="MG3"/>
    <property type="match status" value="1"/>
</dbReference>
<comment type="similarity">
    <text evidence="2">Belongs to the protease inhibitor I39 (alpha-2-macroglobulin) family.</text>
</comment>
<keyword evidence="22" id="KW-1185">Reference proteome</keyword>
<dbReference type="SMART" id="SM01419">
    <property type="entry name" value="Thiol-ester_cl"/>
    <property type="match status" value="1"/>
</dbReference>
<dbReference type="Pfam" id="PF07678">
    <property type="entry name" value="TED_complement"/>
    <property type="match status" value="1"/>
</dbReference>
<dbReference type="FunFam" id="2.60.40.1930:FF:000001">
    <property type="entry name" value="CD109 isoform 3"/>
    <property type="match status" value="1"/>
</dbReference>
<evidence type="ECO:0000256" key="17">
    <source>
        <dbReference type="ARBA" id="ARBA00078071"/>
    </source>
</evidence>
<keyword evidence="7" id="KW-0882">Thioester bond</keyword>
<comment type="subunit">
    <text evidence="14">Heterodimer; disulfide-linked. Interacts with TGFB1 and TGFBR1. Forms a heteromeric complex with TGFBR1, TGFBR2 and TGFBR3 in a ligand-independent manner.</text>
</comment>
<keyword evidence="5" id="KW-0732">Signal</keyword>
<dbReference type="Pfam" id="PF01835">
    <property type="entry name" value="MG2"/>
    <property type="match status" value="1"/>
</dbReference>
<evidence type="ECO:0000256" key="16">
    <source>
        <dbReference type="ARBA" id="ARBA00069665"/>
    </source>
</evidence>
<gene>
    <name evidence="21" type="primary">Dmoj\Tep2</name>
    <name evidence="21" type="ORF">Dmoj_GI16512</name>
</gene>
<evidence type="ECO:0000256" key="15">
    <source>
        <dbReference type="ARBA" id="ARBA00063781"/>
    </source>
</evidence>
<dbReference type="SUPFAM" id="SSF49410">
    <property type="entry name" value="Alpha-macroglobulin receptor domain"/>
    <property type="match status" value="1"/>
</dbReference>
<evidence type="ECO:0000313" key="21">
    <source>
        <dbReference type="EMBL" id="KRG02495.1"/>
    </source>
</evidence>
<dbReference type="PROSITE" id="PS00477">
    <property type="entry name" value="ALPHA_2_MACROGLOBULIN"/>
    <property type="match status" value="1"/>
</dbReference>
<dbReference type="Gene3D" id="2.60.120.1540">
    <property type="match status" value="1"/>
</dbReference>
<dbReference type="Gene3D" id="2.60.40.1930">
    <property type="match status" value="2"/>
</dbReference>
<evidence type="ECO:0000256" key="13">
    <source>
        <dbReference type="ARBA" id="ARBA00057615"/>
    </source>
</evidence>
<dbReference type="InterPro" id="IPR041813">
    <property type="entry name" value="A2M_TED"/>
</dbReference>
<evidence type="ECO:0000256" key="1">
    <source>
        <dbReference type="ARBA" id="ARBA00004609"/>
    </source>
</evidence>
<feature type="domain" description="Alpha-macroglobulin receptor-binding" evidence="20">
    <location>
        <begin position="1314"/>
        <end position="1404"/>
    </location>
</feature>
<evidence type="ECO:0000256" key="7">
    <source>
        <dbReference type="ARBA" id="ARBA00022966"/>
    </source>
</evidence>
<dbReference type="EMBL" id="CH933807">
    <property type="protein sequence ID" value="KRG02495.1"/>
    <property type="molecule type" value="Genomic_DNA"/>
</dbReference>
<dbReference type="SMR" id="A0A0Q9X383"/>
<dbReference type="GO" id="GO:0004866">
    <property type="term" value="F:endopeptidase inhibitor activity"/>
    <property type="evidence" value="ECO:0007669"/>
    <property type="project" value="InterPro"/>
</dbReference>
<evidence type="ECO:0000256" key="11">
    <source>
        <dbReference type="ARBA" id="ARBA00023288"/>
    </source>
</evidence>
<proteinExistence type="inferred from homology"/>
<dbReference type="InterPro" id="IPR009048">
    <property type="entry name" value="A-macroglobulin_rcpt-bd"/>
</dbReference>
<comment type="function">
    <text evidence="12">Modulates negatively TGFB1 signaling in keratinocytes.</text>
</comment>
<reference evidence="21 22" key="1">
    <citation type="journal article" date="2007" name="Nature">
        <title>Evolution of genes and genomes on the Drosophila phylogeny.</title>
        <authorList>
            <consortium name="Drosophila 12 Genomes Consortium"/>
            <person name="Clark A.G."/>
            <person name="Eisen M.B."/>
            <person name="Smith D.R."/>
            <person name="Bergman C.M."/>
            <person name="Oliver B."/>
            <person name="Markow T.A."/>
            <person name="Kaufman T.C."/>
            <person name="Kellis M."/>
            <person name="Gelbart W."/>
            <person name="Iyer V.N."/>
            <person name="Pollard D.A."/>
            <person name="Sackton T.B."/>
            <person name="Larracuente A.M."/>
            <person name="Singh N.D."/>
            <person name="Abad J.P."/>
            <person name="Abt D.N."/>
            <person name="Adryan B."/>
            <person name="Aguade M."/>
            <person name="Akashi H."/>
            <person name="Anderson W.W."/>
            <person name="Aquadro C.F."/>
            <person name="Ardell D.H."/>
            <person name="Arguello R."/>
            <person name="Artieri C.G."/>
            <person name="Barbash D.A."/>
            <person name="Barker D."/>
            <person name="Barsanti P."/>
            <person name="Batterham P."/>
            <person name="Batzoglou S."/>
            <person name="Begun D."/>
            <person name="Bhutkar A."/>
            <person name="Blanco E."/>
            <person name="Bosak S.A."/>
            <person name="Bradley R.K."/>
            <person name="Brand A.D."/>
            <person name="Brent M.R."/>
            <person name="Brooks A.N."/>
            <person name="Brown R.H."/>
            <person name="Butlin R.K."/>
            <person name="Caggese C."/>
            <person name="Calvi B.R."/>
            <person name="Bernardo de Carvalho A."/>
            <person name="Caspi A."/>
            <person name="Castrezana S."/>
            <person name="Celniker S.E."/>
            <person name="Chang J.L."/>
            <person name="Chapple C."/>
            <person name="Chatterji S."/>
            <person name="Chinwalla A."/>
            <person name="Civetta A."/>
            <person name="Clifton S.W."/>
            <person name="Comeron J.M."/>
            <person name="Costello J.C."/>
            <person name="Coyne J.A."/>
            <person name="Daub J."/>
            <person name="David R.G."/>
            <person name="Delcher A.L."/>
            <person name="Delehaunty K."/>
            <person name="Do C.B."/>
            <person name="Ebling H."/>
            <person name="Edwards K."/>
            <person name="Eickbush T."/>
            <person name="Evans J.D."/>
            <person name="Filipski A."/>
            <person name="Findeiss S."/>
            <person name="Freyhult E."/>
            <person name="Fulton L."/>
            <person name="Fulton R."/>
            <person name="Garcia A.C."/>
            <person name="Gardiner A."/>
            <person name="Garfield D.A."/>
            <person name="Garvin B.E."/>
            <person name="Gibson G."/>
            <person name="Gilbert D."/>
            <person name="Gnerre S."/>
            <person name="Godfrey J."/>
            <person name="Good R."/>
            <person name="Gotea V."/>
            <person name="Gravely B."/>
            <person name="Greenberg A.J."/>
            <person name="Griffiths-Jones S."/>
            <person name="Gross S."/>
            <person name="Guigo R."/>
            <person name="Gustafson E.A."/>
            <person name="Haerty W."/>
            <person name="Hahn M.W."/>
            <person name="Halligan D.L."/>
            <person name="Halpern A.L."/>
            <person name="Halter G.M."/>
            <person name="Han M.V."/>
            <person name="Heger A."/>
            <person name="Hillier L."/>
            <person name="Hinrichs A.S."/>
            <person name="Holmes I."/>
            <person name="Hoskins R.A."/>
            <person name="Hubisz M.J."/>
            <person name="Hultmark D."/>
            <person name="Huntley M.A."/>
            <person name="Jaffe D.B."/>
            <person name="Jagadeeshan S."/>
            <person name="Jeck W.R."/>
            <person name="Johnson J."/>
            <person name="Jones C.D."/>
            <person name="Jordan W.C."/>
            <person name="Karpen G.H."/>
            <person name="Kataoka E."/>
            <person name="Keightley P.D."/>
            <person name="Kheradpour P."/>
            <person name="Kirkness E.F."/>
            <person name="Koerich L.B."/>
            <person name="Kristiansen K."/>
            <person name="Kudrna D."/>
            <person name="Kulathinal R.J."/>
            <person name="Kumar S."/>
            <person name="Kwok R."/>
            <person name="Lander E."/>
            <person name="Langley C.H."/>
            <person name="Lapoint R."/>
            <person name="Lazzaro B.P."/>
            <person name="Lee S.J."/>
            <person name="Levesque L."/>
            <person name="Li R."/>
            <person name="Lin C.F."/>
            <person name="Lin M.F."/>
            <person name="Lindblad-Toh K."/>
            <person name="Llopart A."/>
            <person name="Long M."/>
            <person name="Low L."/>
            <person name="Lozovsky E."/>
            <person name="Lu J."/>
            <person name="Luo M."/>
            <person name="Machado C.A."/>
            <person name="Makalowski W."/>
            <person name="Marzo M."/>
            <person name="Matsuda M."/>
            <person name="Matzkin L."/>
            <person name="McAllister B."/>
            <person name="McBride C.S."/>
            <person name="McKernan B."/>
            <person name="McKernan K."/>
            <person name="Mendez-Lago M."/>
            <person name="Minx P."/>
            <person name="Mollenhauer M.U."/>
            <person name="Montooth K."/>
            <person name="Mount S.M."/>
            <person name="Mu X."/>
            <person name="Myers E."/>
            <person name="Negre B."/>
            <person name="Newfeld S."/>
            <person name="Nielsen R."/>
            <person name="Noor M.A."/>
            <person name="O'Grady P."/>
            <person name="Pachter L."/>
            <person name="Papaceit M."/>
            <person name="Parisi M.J."/>
            <person name="Parisi M."/>
            <person name="Parts L."/>
            <person name="Pedersen J.S."/>
            <person name="Pesole G."/>
            <person name="Phillippy A.M."/>
            <person name="Ponting C.P."/>
            <person name="Pop M."/>
            <person name="Porcelli D."/>
            <person name="Powell J.R."/>
            <person name="Prohaska S."/>
            <person name="Pruitt K."/>
            <person name="Puig M."/>
            <person name="Quesneville H."/>
            <person name="Ram K.R."/>
            <person name="Rand D."/>
            <person name="Rasmussen M.D."/>
            <person name="Reed L.K."/>
            <person name="Reenan R."/>
            <person name="Reily A."/>
            <person name="Remington K.A."/>
            <person name="Rieger T.T."/>
            <person name="Ritchie M.G."/>
            <person name="Robin C."/>
            <person name="Rogers Y.H."/>
            <person name="Rohde C."/>
            <person name="Rozas J."/>
            <person name="Rubenfield M.J."/>
            <person name="Ruiz A."/>
            <person name="Russo S."/>
            <person name="Salzberg S.L."/>
            <person name="Sanchez-Gracia A."/>
            <person name="Saranga D.J."/>
            <person name="Sato H."/>
            <person name="Schaeffer S.W."/>
            <person name="Schatz M.C."/>
            <person name="Schlenke T."/>
            <person name="Schwartz R."/>
            <person name="Segarra C."/>
            <person name="Singh R.S."/>
            <person name="Sirot L."/>
            <person name="Sirota M."/>
            <person name="Sisneros N.B."/>
            <person name="Smith C.D."/>
            <person name="Smith T.F."/>
            <person name="Spieth J."/>
            <person name="Stage D.E."/>
            <person name="Stark A."/>
            <person name="Stephan W."/>
            <person name="Strausberg R.L."/>
            <person name="Strempel S."/>
            <person name="Sturgill D."/>
            <person name="Sutton G."/>
            <person name="Sutton G.G."/>
            <person name="Tao W."/>
            <person name="Teichmann S."/>
            <person name="Tobari Y.N."/>
            <person name="Tomimura Y."/>
            <person name="Tsolas J.M."/>
            <person name="Valente V.L."/>
            <person name="Venter E."/>
            <person name="Venter J.C."/>
            <person name="Vicario S."/>
            <person name="Vieira F.G."/>
            <person name="Vilella A.J."/>
            <person name="Villasante A."/>
            <person name="Walenz B."/>
            <person name="Wang J."/>
            <person name="Wasserman M."/>
            <person name="Watts T."/>
            <person name="Wilson D."/>
            <person name="Wilson R.K."/>
            <person name="Wing R.A."/>
            <person name="Wolfner M.F."/>
            <person name="Wong A."/>
            <person name="Wong G.K."/>
            <person name="Wu C.I."/>
            <person name="Wu G."/>
            <person name="Yamamoto D."/>
            <person name="Yang H.P."/>
            <person name="Yang S.P."/>
            <person name="Yorke J.A."/>
            <person name="Yoshida K."/>
            <person name="Zdobnov E."/>
            <person name="Zhang P."/>
            <person name="Zhang Y."/>
            <person name="Zimin A.V."/>
            <person name="Baldwin J."/>
            <person name="Abdouelleil A."/>
            <person name="Abdulkadir J."/>
            <person name="Abebe A."/>
            <person name="Abera B."/>
            <person name="Abreu J."/>
            <person name="Acer S.C."/>
            <person name="Aftuck L."/>
            <person name="Alexander A."/>
            <person name="An P."/>
            <person name="Anderson E."/>
            <person name="Anderson S."/>
            <person name="Arachi H."/>
            <person name="Azer M."/>
            <person name="Bachantsang P."/>
            <person name="Barry A."/>
            <person name="Bayul T."/>
            <person name="Berlin A."/>
            <person name="Bessette D."/>
            <person name="Bloom T."/>
            <person name="Blye J."/>
            <person name="Boguslavskiy L."/>
            <person name="Bonnet C."/>
            <person name="Boukhgalter B."/>
            <person name="Bourzgui I."/>
            <person name="Brown A."/>
            <person name="Cahill P."/>
            <person name="Channer S."/>
            <person name="Cheshatsang Y."/>
            <person name="Chuda L."/>
            <person name="Citroen M."/>
            <person name="Collymore A."/>
            <person name="Cooke P."/>
            <person name="Costello M."/>
            <person name="D'Aco K."/>
            <person name="Daza R."/>
            <person name="De Haan G."/>
            <person name="DeGray S."/>
            <person name="DeMaso C."/>
            <person name="Dhargay N."/>
            <person name="Dooley K."/>
            <person name="Dooley E."/>
            <person name="Doricent M."/>
            <person name="Dorje P."/>
            <person name="Dorjee K."/>
            <person name="Dupes A."/>
            <person name="Elong R."/>
            <person name="Falk J."/>
            <person name="Farina A."/>
            <person name="Faro S."/>
            <person name="Ferguson D."/>
            <person name="Fisher S."/>
            <person name="Foley C.D."/>
            <person name="Franke A."/>
            <person name="Friedrich D."/>
            <person name="Gadbois L."/>
            <person name="Gearin G."/>
            <person name="Gearin C.R."/>
            <person name="Giannoukos G."/>
            <person name="Goode T."/>
            <person name="Graham J."/>
            <person name="Grandbois E."/>
            <person name="Grewal S."/>
            <person name="Gyaltsen K."/>
            <person name="Hafez N."/>
            <person name="Hagos B."/>
            <person name="Hall J."/>
            <person name="Henson C."/>
            <person name="Hollinger A."/>
            <person name="Honan T."/>
            <person name="Huard M.D."/>
            <person name="Hughes L."/>
            <person name="Hurhula B."/>
            <person name="Husby M.E."/>
            <person name="Kamat A."/>
            <person name="Kanga B."/>
            <person name="Kashin S."/>
            <person name="Khazanovich D."/>
            <person name="Kisner P."/>
            <person name="Lance K."/>
            <person name="Lara M."/>
            <person name="Lee W."/>
            <person name="Lennon N."/>
            <person name="Letendre F."/>
            <person name="LeVine R."/>
            <person name="Lipovsky A."/>
            <person name="Liu X."/>
            <person name="Liu J."/>
            <person name="Liu S."/>
            <person name="Lokyitsang T."/>
            <person name="Lokyitsang Y."/>
            <person name="Lubonja R."/>
            <person name="Lui A."/>
            <person name="MacDonald P."/>
            <person name="Magnisalis V."/>
            <person name="Maru K."/>
            <person name="Matthews C."/>
            <person name="McCusker W."/>
            <person name="McDonough S."/>
            <person name="Mehta T."/>
            <person name="Meldrim J."/>
            <person name="Meneus L."/>
            <person name="Mihai O."/>
            <person name="Mihalev A."/>
            <person name="Mihova T."/>
            <person name="Mittelman R."/>
            <person name="Mlenga V."/>
            <person name="Montmayeur A."/>
            <person name="Mulrain L."/>
            <person name="Navidi A."/>
            <person name="Naylor J."/>
            <person name="Negash T."/>
            <person name="Nguyen T."/>
            <person name="Nguyen N."/>
            <person name="Nicol R."/>
            <person name="Norbu C."/>
            <person name="Norbu N."/>
            <person name="Novod N."/>
            <person name="O'Neill B."/>
            <person name="Osman S."/>
            <person name="Markiewicz E."/>
            <person name="Oyono O.L."/>
            <person name="Patti C."/>
            <person name="Phunkhang P."/>
            <person name="Pierre F."/>
            <person name="Priest M."/>
            <person name="Raghuraman S."/>
            <person name="Rege F."/>
            <person name="Reyes R."/>
            <person name="Rise C."/>
            <person name="Rogov P."/>
            <person name="Ross K."/>
            <person name="Ryan E."/>
            <person name="Settipalli S."/>
            <person name="Shea T."/>
            <person name="Sherpa N."/>
            <person name="Shi L."/>
            <person name="Shih D."/>
            <person name="Sparrow T."/>
            <person name="Spaulding J."/>
            <person name="Stalker J."/>
            <person name="Stange-Thomann N."/>
            <person name="Stavropoulos S."/>
            <person name="Stone C."/>
            <person name="Strader C."/>
            <person name="Tesfaye S."/>
            <person name="Thomson T."/>
            <person name="Thoulutsang Y."/>
            <person name="Thoulutsang D."/>
            <person name="Topham K."/>
            <person name="Topping I."/>
            <person name="Tsamla T."/>
            <person name="Vassiliev H."/>
            <person name="Vo A."/>
            <person name="Wangchuk T."/>
            <person name="Wangdi T."/>
            <person name="Weiand M."/>
            <person name="Wilkinson J."/>
            <person name="Wilson A."/>
            <person name="Yadav S."/>
            <person name="Young G."/>
            <person name="Yu Q."/>
            <person name="Zembek L."/>
            <person name="Zhong D."/>
            <person name="Zimmer A."/>
            <person name="Zwirko Z."/>
            <person name="Jaffe D.B."/>
            <person name="Alvarez P."/>
            <person name="Brockman W."/>
            <person name="Butler J."/>
            <person name="Chin C."/>
            <person name="Gnerre S."/>
            <person name="Grabherr M."/>
            <person name="Kleber M."/>
            <person name="Mauceli E."/>
            <person name="MacCallum I."/>
        </authorList>
    </citation>
    <scope>NUCLEOTIDE SEQUENCE [LARGE SCALE GENOMIC DNA]</scope>
    <source>
        <strain evidence="22">Tucson 15081-1352.22</strain>
    </source>
</reference>
<dbReference type="Pfam" id="PF07677">
    <property type="entry name" value="A2M_recep"/>
    <property type="match status" value="1"/>
</dbReference>
<keyword evidence="4" id="KW-0336">GPI-anchor</keyword>
<dbReference type="SMART" id="SM01361">
    <property type="entry name" value="A2M_recep"/>
    <property type="match status" value="1"/>
</dbReference>
<organism evidence="21 22">
    <name type="scientific">Drosophila mojavensis</name>
    <name type="common">Fruit fly</name>
    <dbReference type="NCBI Taxonomy" id="7230"/>
    <lineage>
        <taxon>Eukaryota</taxon>
        <taxon>Metazoa</taxon>
        <taxon>Ecdysozoa</taxon>
        <taxon>Arthropoda</taxon>
        <taxon>Hexapoda</taxon>
        <taxon>Insecta</taxon>
        <taxon>Pterygota</taxon>
        <taxon>Neoptera</taxon>
        <taxon>Endopterygota</taxon>
        <taxon>Diptera</taxon>
        <taxon>Brachycera</taxon>
        <taxon>Muscomorpha</taxon>
        <taxon>Ephydroidea</taxon>
        <taxon>Drosophilidae</taxon>
        <taxon>Drosophila</taxon>
    </lineage>
</organism>
<evidence type="ECO:0000256" key="4">
    <source>
        <dbReference type="ARBA" id="ARBA00022622"/>
    </source>
</evidence>
<sequence>MSRLLVFCLCVFQLGLLINATGLYTIIAPGTIRSNFKYNVAVSVHKAEGKSTIKVGITGPSYNETKEVELLPMSTTNVEFDVPTLSSGDYNLTADGTEGVIFKNTTKLNYADNKPSIFIQTDKATYKPSDLVQYRVLFLDENTRPAAIDKPITIAISDGEQNRIKQLIDIQLTKGVYTGELQLSEQPVLGTWSIAVNVADDTAASKSFEVAKYVLPKFEVVVESAKDVAIQDGVVKATIRAKYTYGKPVKGKATVSLEEDFNYYRPINSESKRMKTVDIDGKAHVEFPIEKSAYGSGYTPPLKIFAEVTEDLTGNKQNASSTVTVHSQRYKIESVNAVTNYHPGKTFAYQFVVKNLDGSPVQGGSKKAKLVLEAPHRYFNFDRSDDSPDLKSIEWDAPLNEHGIATFDVVLPVNDTRFYNVKGVYDESSSYLGSIHKFQPTIESAEPLQIIVSTKTPKLGKDVSFDVKSNEQIPYFVYAIIARGNIVKAEHVDVPEGRKTHTIKFTPTFAMVPQASIYVFFIFDNELRFEERTVDFKKDFDNSIEISAPLEAKPSEDVELKIKTDADSYVGLLGVDQSVLLLKSGNDLARDAVFDSLDKYKTSTPWQSGYGRYPGQTSGLVTLTNANYPYNFDIPYYRPLYNRFPSPFRPEPGLEVAFGGLPMPPSVGTQLLVGSVGPVPAVVPQIRKEFPETWMFTSNITDDAEGFTLVRKIPDTITSWVITGFSLNPRTGIALTKNPRKIRVFQPFFVSTNLPYSVKRGEVIAVPVIIFNYMDKSLDAEVTMDNSDKEFEFTEATNEVEENSIDEIKRVKRITVPSNNGQSISFMIRPNRVGSITLKITATTPLAGDTIHQKLKVEPEGVTQFENVAVFVNLMNQSELSQELNANIPTEAVPDSEFIEFSVVGDLLGPTIKNLDNLVRKPYGCGEQNMVNFVPNILVVKYLEVTNRNMPSVVAKAKKFLEIGYQRELTYKHDDGSYSAFGKSDKSGSTWLTAYVVRSFHQAANYTDVDPAIIMQGLNFLVSTQKENGEFPEVGKLFDNANQNALGLTSFVLIAFFENKEFTDKSEYQQAIHKGLQFVAQEVDKTDDQYSLSIAAVALQLAKHPQAKKVLDKLQGLAKLEDGRKWWSKSAEKPTTETSGFRTWRPSSNDVEITSYVLMALLEEAPAEDSLPIIKWLIAQRNSNGGFSSTQDTVIGLQALTKFAFKAGSGTGTVDIDFVSSNGDNNGTINVNPENSLVLQSHILPKSTRKVNFTAKGQGSAMVQLSYRYNLAEKDKKPSFKVTPTVKDTPMQQLTLEVCAEYVPLEASDQKKDSNMAVMEIALPSGFIGDSDSFGKIQEVDRVKRIETKNSDSTVIIYFDSLTPGDVKCLPVEGVRAHLVAKQKPAAVSLYDYYDTDRRATEYYQVKSSLCDICEGSDCGAGCKKDK</sequence>
<dbReference type="FunFam" id="2.60.40.1940:FF:000003">
    <property type="entry name" value="CD109 isoform 1"/>
    <property type="match status" value="1"/>
</dbReference>
<dbReference type="InterPro" id="IPR002890">
    <property type="entry name" value="MG2"/>
</dbReference>
<dbReference type="InterPro" id="IPR036595">
    <property type="entry name" value="A-macroglobulin_rcpt-bd_sf"/>
</dbReference>
<accession>A0A0Q9X383</accession>
<dbReference type="Gene3D" id="2.60.40.1940">
    <property type="match status" value="1"/>
</dbReference>
<keyword evidence="8" id="KW-0472">Membrane</keyword>
<dbReference type="FunFam" id="2.60.40.690:FF:000003">
    <property type="entry name" value="Thioester-containing protein 2, isoform B"/>
    <property type="match status" value="1"/>
</dbReference>
<evidence type="ECO:0000256" key="5">
    <source>
        <dbReference type="ARBA" id="ARBA00022729"/>
    </source>
</evidence>
<dbReference type="PANTHER" id="PTHR11412">
    <property type="entry name" value="MACROGLOBULIN / COMPLEMENT"/>
    <property type="match status" value="1"/>
</dbReference>
<dbReference type="GO" id="GO:0005615">
    <property type="term" value="C:extracellular space"/>
    <property type="evidence" value="ECO:0007669"/>
    <property type="project" value="InterPro"/>
</dbReference>
<dbReference type="GO" id="GO:0002376">
    <property type="term" value="P:immune system process"/>
    <property type="evidence" value="ECO:0007669"/>
    <property type="project" value="UniProtKB-KW"/>
</dbReference>
<evidence type="ECO:0000256" key="6">
    <source>
        <dbReference type="ARBA" id="ARBA00022859"/>
    </source>
</evidence>
<dbReference type="Gene3D" id="2.60.40.690">
    <property type="entry name" value="Alpha-macroglobulin, receptor-binding domain"/>
    <property type="match status" value="1"/>
</dbReference>
<dbReference type="Gene3D" id="6.20.50.160">
    <property type="match status" value="1"/>
</dbReference>
<dbReference type="InterPro" id="IPR047565">
    <property type="entry name" value="Alpha-macroglob_thiol-ester_cl"/>
</dbReference>
<evidence type="ECO:0000259" key="19">
    <source>
        <dbReference type="SMART" id="SM01360"/>
    </source>
</evidence>
<dbReference type="Gene3D" id="2.60.40.2950">
    <property type="match status" value="1"/>
</dbReference>
<dbReference type="InterPro" id="IPR011625">
    <property type="entry name" value="A2M_N_BRD"/>
</dbReference>
<dbReference type="Gene3D" id="2.60.40.10">
    <property type="entry name" value="Immunoglobulins"/>
    <property type="match status" value="1"/>
</dbReference>
<dbReference type="FunFam" id="2.60.40.10:FF:000155">
    <property type="entry name" value="complement C3 isoform X1"/>
    <property type="match status" value="1"/>
</dbReference>
<feature type="domain" description="Alpha-2-macroglobulin" evidence="19">
    <location>
        <begin position="693"/>
        <end position="784"/>
    </location>
</feature>
<evidence type="ECO:0000256" key="10">
    <source>
        <dbReference type="ARBA" id="ARBA00023180"/>
    </source>
</evidence>
<dbReference type="InterPro" id="IPR050473">
    <property type="entry name" value="A2M/Complement_sys"/>
</dbReference>
<dbReference type="FunCoup" id="A0A0Q9X383">
    <property type="interactions" value="68"/>
</dbReference>
<comment type="subunit">
    <text evidence="15">Heterodimer of a TEP1-N chain and an TEP1-C chain non-covalently linked. Forms a complex composed of TEP1-N and TEP1-C heterodimer, LRIM1 and APL1C; the interaction stabilizes TEP1-N and TEP1-C heterodimer, prevents its binding to tissues while circulating in the hemolymph and protects the thioester bond from hydrolysis. Mature TEP1 and to a lesser extent full-length TEP1 interact with SPCLIP1; the interaction is induced by microbial infection.</text>
</comment>
<dbReference type="InterPro" id="IPR008930">
    <property type="entry name" value="Terpenoid_cyclase/PrenylTrfase"/>
</dbReference>
<dbReference type="PANTHER" id="PTHR11412:SF136">
    <property type="entry name" value="CD109 ANTIGEN"/>
    <property type="match status" value="1"/>
</dbReference>
<dbReference type="Proteomes" id="UP000009192">
    <property type="component" value="Unassembled WGS sequence"/>
</dbReference>
<keyword evidence="6" id="KW-0391">Immunity</keyword>
<evidence type="ECO:0000256" key="12">
    <source>
        <dbReference type="ARBA" id="ARBA00056820"/>
    </source>
</evidence>
<feature type="domain" description="Alpha-2-macroglobulin bait region" evidence="18">
    <location>
        <begin position="448"/>
        <end position="582"/>
    </location>
</feature>
<keyword evidence="9" id="KW-1015">Disulfide bond</keyword>
<dbReference type="SMART" id="SM01359">
    <property type="entry name" value="A2M_N_2"/>
    <property type="match status" value="1"/>
</dbReference>
<dbReference type="CDD" id="cd02897">
    <property type="entry name" value="A2M_2"/>
    <property type="match status" value="1"/>
</dbReference>
<comment type="function">
    <text evidence="13">Binds covalently through a thioester bond to the pathogen surface resulting in pathogen clearance.</text>
</comment>
<dbReference type="Gene3D" id="1.50.10.20">
    <property type="match status" value="1"/>
</dbReference>
<evidence type="ECO:0000313" key="22">
    <source>
        <dbReference type="Proteomes" id="UP000009192"/>
    </source>
</evidence>
<dbReference type="OrthoDB" id="9998011at2759"/>
<keyword evidence="10" id="KW-0325">Glycoprotein</keyword>
<keyword evidence="3" id="KW-1003">Cell membrane</keyword>
<evidence type="ECO:0000256" key="3">
    <source>
        <dbReference type="ARBA" id="ARBA00022475"/>
    </source>
</evidence>
<protein>
    <recommendedName>
        <fullName evidence="16">CD109 antigen</fullName>
    </recommendedName>
    <alternativeName>
        <fullName evidence="17">TEP1-F</fullName>
    </alternativeName>
</protein>
<dbReference type="CTD" id="34044"/>
<keyword evidence="11" id="KW-0449">Lipoprotein</keyword>
<name>A0A0Q9X383_DROMO</name>
<evidence type="ECO:0000259" key="20">
    <source>
        <dbReference type="SMART" id="SM01361"/>
    </source>
</evidence>
<evidence type="ECO:0000256" key="9">
    <source>
        <dbReference type="ARBA" id="ARBA00023157"/>
    </source>
</evidence>
<dbReference type="FunFam" id="1.50.10.20:FF:000001">
    <property type="entry name" value="CD109 isoform 1"/>
    <property type="match status" value="1"/>
</dbReference>
<dbReference type="InterPro" id="IPR019742">
    <property type="entry name" value="MacrogloblnA2_CS"/>
</dbReference>
<dbReference type="GO" id="GO:0005886">
    <property type="term" value="C:plasma membrane"/>
    <property type="evidence" value="ECO:0007669"/>
    <property type="project" value="UniProtKB-SubCell"/>
</dbReference>
<evidence type="ECO:0000256" key="14">
    <source>
        <dbReference type="ARBA" id="ARBA00063008"/>
    </source>
</evidence>
<dbReference type="InterPro" id="IPR041555">
    <property type="entry name" value="MG3"/>
</dbReference>
<evidence type="ECO:0000259" key="18">
    <source>
        <dbReference type="SMART" id="SM01359"/>
    </source>
</evidence>
<comment type="subcellular location">
    <subcellularLocation>
        <location evidence="1">Cell membrane</location>
        <topology evidence="1">Lipid-anchor</topology>
        <topology evidence="1">GPI-anchor</topology>
    </subcellularLocation>
</comment>
<dbReference type="SUPFAM" id="SSF48239">
    <property type="entry name" value="Terpenoid cyclases/Protein prenyltransferases"/>
    <property type="match status" value="1"/>
</dbReference>
<dbReference type="InterPro" id="IPR001599">
    <property type="entry name" value="Macroglobln_a2"/>
</dbReference>
<dbReference type="Pfam" id="PF07703">
    <property type="entry name" value="A2M_BRD"/>
    <property type="match status" value="1"/>
</dbReference>
<dbReference type="InterPro" id="IPR013783">
    <property type="entry name" value="Ig-like_fold"/>
</dbReference>
<dbReference type="SMART" id="SM01360">
    <property type="entry name" value="A2M"/>
    <property type="match status" value="1"/>
</dbReference>
<evidence type="ECO:0000256" key="2">
    <source>
        <dbReference type="ARBA" id="ARBA00010952"/>
    </source>
</evidence>
<dbReference type="Pfam" id="PF00207">
    <property type="entry name" value="A2M"/>
    <property type="match status" value="1"/>
</dbReference>
<dbReference type="GeneID" id="6575568"/>